<evidence type="ECO:0000256" key="8">
    <source>
        <dbReference type="ARBA" id="ARBA00022741"/>
    </source>
</evidence>
<dbReference type="Pfam" id="PF08021">
    <property type="entry name" value="FAD_binding_9"/>
    <property type="match status" value="1"/>
</dbReference>
<dbReference type="EMBL" id="JAAXPC010000023">
    <property type="protein sequence ID" value="NKY04789.1"/>
    <property type="molecule type" value="Genomic_DNA"/>
</dbReference>
<evidence type="ECO:0000256" key="16">
    <source>
        <dbReference type="ARBA" id="ARBA00023488"/>
    </source>
</evidence>
<dbReference type="PANTHER" id="PTHR24221">
    <property type="entry name" value="ATP-BINDING CASSETTE SUB-FAMILY B"/>
    <property type="match status" value="1"/>
</dbReference>
<evidence type="ECO:0000256" key="17">
    <source>
        <dbReference type="SAM" id="MobiDB-lite"/>
    </source>
</evidence>
<dbReference type="Gene3D" id="1.20.1560.10">
    <property type="entry name" value="ABC transporter type 1, transmembrane domain"/>
    <property type="match status" value="1"/>
</dbReference>
<feature type="transmembrane region" description="Helical" evidence="18">
    <location>
        <begin position="412"/>
        <end position="436"/>
    </location>
</feature>
<dbReference type="InterPro" id="IPR017927">
    <property type="entry name" value="FAD-bd_FR_type"/>
</dbReference>
<feature type="transmembrane region" description="Helical" evidence="18">
    <location>
        <begin position="442"/>
        <end position="460"/>
    </location>
</feature>
<dbReference type="CDD" id="cd07346">
    <property type="entry name" value="ABC_6TM_exporters"/>
    <property type="match status" value="1"/>
</dbReference>
<evidence type="ECO:0000256" key="14">
    <source>
        <dbReference type="ARBA" id="ARBA00023455"/>
    </source>
</evidence>
<feature type="transmembrane region" description="Helical" evidence="18">
    <location>
        <begin position="562"/>
        <end position="583"/>
    </location>
</feature>
<feature type="transmembrane region" description="Helical" evidence="18">
    <location>
        <begin position="303"/>
        <end position="321"/>
    </location>
</feature>
<comment type="caution">
    <text evidence="22">The sequence shown here is derived from an EMBL/GenBank/DDBJ whole genome shotgun (WGS) entry which is preliminary data.</text>
</comment>
<dbReference type="InterPro" id="IPR011527">
    <property type="entry name" value="ABC1_TM_dom"/>
</dbReference>
<dbReference type="InterPro" id="IPR027417">
    <property type="entry name" value="P-loop_NTPase"/>
</dbReference>
<evidence type="ECO:0000256" key="7">
    <source>
        <dbReference type="ARBA" id="ARBA00022692"/>
    </source>
</evidence>
<dbReference type="InterPro" id="IPR039261">
    <property type="entry name" value="FNR_nucleotide-bd"/>
</dbReference>
<evidence type="ECO:0000256" key="1">
    <source>
        <dbReference type="ARBA" id="ARBA00001974"/>
    </source>
</evidence>
<dbReference type="Pfam" id="PF00664">
    <property type="entry name" value="ABC_membrane"/>
    <property type="match status" value="1"/>
</dbReference>
<dbReference type="GO" id="GO:0005886">
    <property type="term" value="C:plasma membrane"/>
    <property type="evidence" value="ECO:0007669"/>
    <property type="project" value="UniProtKB-SubCell"/>
</dbReference>
<dbReference type="Gene3D" id="3.40.50.300">
    <property type="entry name" value="P-loop containing nucleotide triphosphate hydrolases"/>
    <property type="match status" value="1"/>
</dbReference>
<evidence type="ECO:0000259" key="21">
    <source>
        <dbReference type="PROSITE" id="PS51384"/>
    </source>
</evidence>
<dbReference type="InterPro" id="IPR017938">
    <property type="entry name" value="Riboflavin_synthase-like_b-brl"/>
</dbReference>
<dbReference type="PROSITE" id="PS50893">
    <property type="entry name" value="ABC_TRANSPORTER_2"/>
    <property type="match status" value="1"/>
</dbReference>
<dbReference type="InterPro" id="IPR003593">
    <property type="entry name" value="AAA+_ATPase"/>
</dbReference>
<dbReference type="CDD" id="cd06193">
    <property type="entry name" value="siderophore_interacting"/>
    <property type="match status" value="1"/>
</dbReference>
<keyword evidence="4" id="KW-1003">Cell membrane</keyword>
<evidence type="ECO:0000256" key="10">
    <source>
        <dbReference type="ARBA" id="ARBA00022840"/>
    </source>
</evidence>
<feature type="transmembrane region" description="Helical" evidence="18">
    <location>
        <begin position="341"/>
        <end position="366"/>
    </location>
</feature>
<feature type="region of interest" description="Disordered" evidence="17">
    <location>
        <begin position="239"/>
        <end position="258"/>
    </location>
</feature>
<dbReference type="Pfam" id="PF00005">
    <property type="entry name" value="ABC_tran"/>
    <property type="match status" value="1"/>
</dbReference>
<keyword evidence="11" id="KW-1278">Translocase</keyword>
<dbReference type="SUPFAM" id="SSF52540">
    <property type="entry name" value="P-loop containing nucleoside triphosphate hydrolases"/>
    <property type="match status" value="1"/>
</dbReference>
<evidence type="ECO:0000256" key="2">
    <source>
        <dbReference type="ARBA" id="ARBA00004429"/>
    </source>
</evidence>
<dbReference type="FunFam" id="3.40.50.300:FF:000221">
    <property type="entry name" value="Multidrug ABC transporter ATP-binding protein"/>
    <property type="match status" value="1"/>
</dbReference>
<dbReference type="GO" id="GO:0140359">
    <property type="term" value="F:ABC-type transporter activity"/>
    <property type="evidence" value="ECO:0007669"/>
    <property type="project" value="InterPro"/>
</dbReference>
<reference evidence="22 23" key="1">
    <citation type="submission" date="2020-04" db="EMBL/GenBank/DDBJ databases">
        <title>MicrobeNet Type strains.</title>
        <authorList>
            <person name="Nicholson A.C."/>
        </authorList>
    </citation>
    <scope>NUCLEOTIDE SEQUENCE [LARGE SCALE GENOMIC DNA]</scope>
    <source>
        <strain evidence="22 23">ATCC BAA-14</strain>
    </source>
</reference>
<feature type="domain" description="FAD-binding FR-type" evidence="21">
    <location>
        <begin position="15"/>
        <end position="133"/>
    </location>
</feature>
<dbReference type="AlphaFoldDB" id="A0A846WT24"/>
<keyword evidence="10 22" id="KW-0067">ATP-binding</keyword>
<evidence type="ECO:0000259" key="20">
    <source>
        <dbReference type="PROSITE" id="PS50929"/>
    </source>
</evidence>
<comment type="similarity">
    <text evidence="14">Belongs to the ABC transporter superfamily. Siderophore-Fe(3+) uptake transporter (SIUT) (TC 3.A.1.21) family.</text>
</comment>
<dbReference type="GO" id="GO:0016887">
    <property type="term" value="F:ATP hydrolysis activity"/>
    <property type="evidence" value="ECO:0007669"/>
    <property type="project" value="InterPro"/>
</dbReference>
<dbReference type="SUPFAM" id="SSF90123">
    <property type="entry name" value="ABC transporter transmembrane region"/>
    <property type="match status" value="1"/>
</dbReference>
<evidence type="ECO:0000256" key="11">
    <source>
        <dbReference type="ARBA" id="ARBA00022967"/>
    </source>
</evidence>
<dbReference type="InterPro" id="IPR007037">
    <property type="entry name" value="SIP_rossman_dom"/>
</dbReference>
<evidence type="ECO:0000259" key="19">
    <source>
        <dbReference type="PROSITE" id="PS50893"/>
    </source>
</evidence>
<dbReference type="PROSITE" id="PS50929">
    <property type="entry name" value="ABC_TM1F"/>
    <property type="match status" value="1"/>
</dbReference>
<comment type="cofactor">
    <cofactor evidence="1">
        <name>FAD</name>
        <dbReference type="ChEBI" id="CHEBI:57692"/>
    </cofactor>
</comment>
<gene>
    <name evidence="22" type="ORF">HGA05_24825</name>
</gene>
<organism evidence="22 23">
    <name type="scientific">Gordonia polyisoprenivorans</name>
    <dbReference type="NCBI Taxonomy" id="84595"/>
    <lineage>
        <taxon>Bacteria</taxon>
        <taxon>Bacillati</taxon>
        <taxon>Actinomycetota</taxon>
        <taxon>Actinomycetes</taxon>
        <taxon>Mycobacteriales</taxon>
        <taxon>Gordoniaceae</taxon>
        <taxon>Gordonia</taxon>
    </lineage>
</organism>
<keyword evidence="3" id="KW-0813">Transport</keyword>
<dbReference type="PROSITE" id="PS51384">
    <property type="entry name" value="FAD_FR"/>
    <property type="match status" value="1"/>
</dbReference>
<evidence type="ECO:0000313" key="22">
    <source>
        <dbReference type="EMBL" id="NKY04789.1"/>
    </source>
</evidence>
<comment type="subcellular location">
    <subcellularLocation>
        <location evidence="2">Cell inner membrane</location>
        <topology evidence="2">Multi-pass membrane protein</topology>
    </subcellularLocation>
</comment>
<sequence length="867" mass="94189">MSRGFGGAVMRAFGARDHLATVTSVEQRAPHLVRVRFHSDTLFSEALTGPTSWIRGWFPDDDGREHQRGYTFAEADADAGTFALDFVLHEPSGPASQWARQAQPGQSISAMYMSSVPFEVPDENPPAGYLVIGDSASIPAINSIIDAVPHDIPIEAYLEQHEPADREIPLNNHPRMRLHWVPRTDATALASALESRDWSDWYAWAGPESNSLKEIRKRLKEFGFPKSETHVQAYWAQGKAMGKERDPDAESPDGPAGEQTPVVETIEPLAVTAATGAAAPAAAPQGQWRANAAGKLLAPLKPILTTAGVLQAIVTLLQLAPYVLLVELSRRLLAGADSGQLWFVGTLAVTLIGLGILLESALLFWLHTVDARFSRHLRSRLLRKLARLPLGWFDSRSSGGIKSLVQDNTLSLHYLVTHAVLDAVSAVVAPIAVLIYLFIVDWGVALFLLLPVLGYVFTMYRMIIASGSKIPVAHAWEERMNGEAASYLDAQPVIRVFGGAMDSRFRARLEEYIDFLEKWQRPFVRTKTVMDLVTRPTTFLWLIALVGTGFVIWGWIEPIDLIPFLLLGTTFGARLLGIGYGLSGLKAGMLAARDIQITLDEPELVTRDATTPRTADAGVVFDRVTFGYRPAVPVLHDISLHLAPGTVTALVGPSGSGKSTLAALLARFHDPDAGTIRINGRDIATMDADELYRQLGFVLQDTQLVTGTVAENIALAVPDASRAHIEQAARDANIHERILAMPDGYDTPLGPDAALSGGERQRLTIARAILADAPVLILDEATAFADPESEFLVQQSLSRLAAGRTVLVIAHRLHTIADADAIVVLDGGRIVETGTHRELLAARGTYATLWAATEPVQQDALTEGARR</sequence>
<keyword evidence="8" id="KW-0547">Nucleotide-binding</keyword>
<protein>
    <recommendedName>
        <fullName evidence="16">Mycobactin import ATP-binding/permease protein IrtA</fullName>
    </recommendedName>
</protein>
<dbReference type="GO" id="GO:0005524">
    <property type="term" value="F:ATP binding"/>
    <property type="evidence" value="ECO:0007669"/>
    <property type="project" value="UniProtKB-KW"/>
</dbReference>
<feature type="transmembrane region" description="Helical" evidence="18">
    <location>
        <begin position="539"/>
        <end position="556"/>
    </location>
</feature>
<evidence type="ECO:0000256" key="9">
    <source>
        <dbReference type="ARBA" id="ARBA00022827"/>
    </source>
</evidence>
<dbReference type="InterPro" id="IPR003439">
    <property type="entry name" value="ABC_transporter-like_ATP-bd"/>
</dbReference>
<evidence type="ECO:0000256" key="5">
    <source>
        <dbReference type="ARBA" id="ARBA00022519"/>
    </source>
</evidence>
<feature type="domain" description="ABC transmembrane type-1" evidence="20">
    <location>
        <begin position="307"/>
        <end position="587"/>
    </location>
</feature>
<keyword evidence="7 18" id="KW-0812">Transmembrane</keyword>
<dbReference type="InterPro" id="IPR039421">
    <property type="entry name" value="Type_1_exporter"/>
</dbReference>
<dbReference type="RefSeq" id="WP_006368869.1">
    <property type="nucleotide sequence ID" value="NZ_JAAXPC010000023.1"/>
</dbReference>
<keyword evidence="13 18" id="KW-0472">Membrane</keyword>
<dbReference type="GO" id="GO:0016491">
    <property type="term" value="F:oxidoreductase activity"/>
    <property type="evidence" value="ECO:0007669"/>
    <property type="project" value="InterPro"/>
</dbReference>
<dbReference type="Gene3D" id="2.40.30.10">
    <property type="entry name" value="Translation factors"/>
    <property type="match status" value="1"/>
</dbReference>
<feature type="domain" description="ABC transporter" evidence="19">
    <location>
        <begin position="619"/>
        <end position="852"/>
    </location>
</feature>
<keyword evidence="12 18" id="KW-1133">Transmembrane helix</keyword>
<name>A0A846WT24_9ACTN</name>
<proteinExistence type="inferred from homology"/>
<evidence type="ECO:0000256" key="3">
    <source>
        <dbReference type="ARBA" id="ARBA00022448"/>
    </source>
</evidence>
<evidence type="ECO:0000256" key="4">
    <source>
        <dbReference type="ARBA" id="ARBA00022475"/>
    </source>
</evidence>
<keyword evidence="9" id="KW-0274">FAD</keyword>
<accession>A0A846WT24</accession>
<dbReference type="Pfam" id="PF04954">
    <property type="entry name" value="SIP"/>
    <property type="match status" value="1"/>
</dbReference>
<evidence type="ECO:0000256" key="18">
    <source>
        <dbReference type="SAM" id="Phobius"/>
    </source>
</evidence>
<comment type="subunit">
    <text evidence="15">Forms a heterodimer with IrtB.</text>
</comment>
<dbReference type="Proteomes" id="UP000563898">
    <property type="component" value="Unassembled WGS sequence"/>
</dbReference>
<keyword evidence="5" id="KW-0997">Cell inner membrane</keyword>
<dbReference type="Gene3D" id="3.40.50.80">
    <property type="entry name" value="Nucleotide-binding domain of ferredoxin-NADP reductase (FNR) module"/>
    <property type="match status" value="1"/>
</dbReference>
<dbReference type="SUPFAM" id="SSF63380">
    <property type="entry name" value="Riboflavin synthase domain-like"/>
    <property type="match status" value="1"/>
</dbReference>
<dbReference type="SMART" id="SM00382">
    <property type="entry name" value="AAA"/>
    <property type="match status" value="1"/>
</dbReference>
<dbReference type="InterPro" id="IPR036640">
    <property type="entry name" value="ABC1_TM_sf"/>
</dbReference>
<dbReference type="InterPro" id="IPR017871">
    <property type="entry name" value="ABC_transporter-like_CS"/>
</dbReference>
<evidence type="ECO:0000256" key="15">
    <source>
        <dbReference type="ARBA" id="ARBA00023467"/>
    </source>
</evidence>
<dbReference type="PROSITE" id="PS00211">
    <property type="entry name" value="ABC_TRANSPORTER_1"/>
    <property type="match status" value="1"/>
</dbReference>
<dbReference type="InterPro" id="IPR013113">
    <property type="entry name" value="SIP_FAD-bd"/>
</dbReference>
<keyword evidence="6" id="KW-0285">Flavoprotein</keyword>
<dbReference type="PANTHER" id="PTHR24221:SF654">
    <property type="entry name" value="ATP-BINDING CASSETTE SUB-FAMILY B MEMBER 6"/>
    <property type="match status" value="1"/>
</dbReference>
<evidence type="ECO:0000313" key="23">
    <source>
        <dbReference type="Proteomes" id="UP000563898"/>
    </source>
</evidence>
<evidence type="ECO:0000256" key="13">
    <source>
        <dbReference type="ARBA" id="ARBA00023136"/>
    </source>
</evidence>
<evidence type="ECO:0000256" key="6">
    <source>
        <dbReference type="ARBA" id="ARBA00022630"/>
    </source>
</evidence>
<evidence type="ECO:0000256" key="12">
    <source>
        <dbReference type="ARBA" id="ARBA00022989"/>
    </source>
</evidence>